<keyword evidence="2" id="KW-1185">Reference proteome</keyword>
<dbReference type="OrthoDB" id="104567at2759"/>
<evidence type="ECO:0008006" key="3">
    <source>
        <dbReference type="Google" id="ProtNLM"/>
    </source>
</evidence>
<evidence type="ECO:0000313" key="1">
    <source>
        <dbReference type="EMBL" id="POM73773.1"/>
    </source>
</evidence>
<reference evidence="1 2" key="1">
    <citation type="journal article" date="2017" name="Genome Biol. Evol.">
        <title>Phytophthora megakarya and P. palmivora, closely related causal agents of cacao black pod rot, underwent increases in genome sizes and gene numbers by different mechanisms.</title>
        <authorList>
            <person name="Ali S.S."/>
            <person name="Shao J."/>
            <person name="Lary D.J."/>
            <person name="Kronmiller B."/>
            <person name="Shen D."/>
            <person name="Strem M.D."/>
            <person name="Amoako-Attah I."/>
            <person name="Akrofi A.Y."/>
            <person name="Begoude B.A."/>
            <person name="Ten Hoopen G.M."/>
            <person name="Coulibaly K."/>
            <person name="Kebe B.I."/>
            <person name="Melnick R.L."/>
            <person name="Guiltinan M.J."/>
            <person name="Tyler B.M."/>
            <person name="Meinhardt L.W."/>
            <person name="Bailey B.A."/>
        </authorList>
    </citation>
    <scope>NUCLEOTIDE SEQUENCE [LARGE SCALE GENOMIC DNA]</scope>
    <source>
        <strain evidence="2">sbr112.9</strain>
    </source>
</reference>
<accession>A0A2P4Y7I4</accession>
<dbReference type="EMBL" id="NCKW01005012">
    <property type="protein sequence ID" value="POM73773.1"/>
    <property type="molecule type" value="Genomic_DNA"/>
</dbReference>
<gene>
    <name evidence="1" type="ORF">PHPALM_9350</name>
</gene>
<evidence type="ECO:0000313" key="2">
    <source>
        <dbReference type="Proteomes" id="UP000237271"/>
    </source>
</evidence>
<name>A0A2P4Y7I4_9STRA</name>
<dbReference type="Proteomes" id="UP000237271">
    <property type="component" value="Unassembled WGS sequence"/>
</dbReference>
<proteinExistence type="predicted"/>
<dbReference type="AlphaFoldDB" id="A0A2P4Y7I4"/>
<comment type="caution">
    <text evidence="1">The sequence shown here is derived from an EMBL/GenBank/DDBJ whole genome shotgun (WGS) entry which is preliminary data.</text>
</comment>
<protein>
    <recommendedName>
        <fullName evidence="3">Chromo domain-containing protein</fullName>
    </recommendedName>
</protein>
<sequence length="155" mass="17848">MVPASDKIEGYLADLRGSIQSMHCSVANQKMKQRLLNDNKERVDKKRGNKLQIGPYRVIRADIHSFRVEHLVPGEELDVHASRFKFYSDGSLDVTDELLEHISSQGIVLSVDRLKEHKWNIAINDFEILVEWKGFQPIEVSYDRMATSTRKFACC</sequence>
<organism evidence="1 2">
    <name type="scientific">Phytophthora palmivora</name>
    <dbReference type="NCBI Taxonomy" id="4796"/>
    <lineage>
        <taxon>Eukaryota</taxon>
        <taxon>Sar</taxon>
        <taxon>Stramenopiles</taxon>
        <taxon>Oomycota</taxon>
        <taxon>Peronosporomycetes</taxon>
        <taxon>Peronosporales</taxon>
        <taxon>Peronosporaceae</taxon>
        <taxon>Phytophthora</taxon>
    </lineage>
</organism>